<evidence type="ECO:0000256" key="1">
    <source>
        <dbReference type="SAM" id="MobiDB-lite"/>
    </source>
</evidence>
<gene>
    <name evidence="2" type="ORF">WR25_10191</name>
</gene>
<sequence>MSLHGVVETHKERTESRIKENDLDQAVRKNEEFRATCQWERDRIESSRSRTGELDRFSILEKTVKEWGGSVEGRGRIGQGRKEGRRRVEREGGKGKGRRDCRAGCCCCC</sequence>
<evidence type="ECO:0000313" key="2">
    <source>
        <dbReference type="EMBL" id="PAV74986.1"/>
    </source>
</evidence>
<organism evidence="2 3">
    <name type="scientific">Diploscapter pachys</name>
    <dbReference type="NCBI Taxonomy" id="2018661"/>
    <lineage>
        <taxon>Eukaryota</taxon>
        <taxon>Metazoa</taxon>
        <taxon>Ecdysozoa</taxon>
        <taxon>Nematoda</taxon>
        <taxon>Chromadorea</taxon>
        <taxon>Rhabditida</taxon>
        <taxon>Rhabditina</taxon>
        <taxon>Rhabditomorpha</taxon>
        <taxon>Rhabditoidea</taxon>
        <taxon>Rhabditidae</taxon>
        <taxon>Diploscapter</taxon>
    </lineage>
</organism>
<feature type="compositionally biased region" description="Basic and acidic residues" evidence="1">
    <location>
        <begin position="80"/>
        <end position="99"/>
    </location>
</feature>
<comment type="caution">
    <text evidence="2">The sequence shown here is derived from an EMBL/GenBank/DDBJ whole genome shotgun (WGS) entry which is preliminary data.</text>
</comment>
<dbReference type="EMBL" id="LIAE01008246">
    <property type="protein sequence ID" value="PAV74986.1"/>
    <property type="molecule type" value="Genomic_DNA"/>
</dbReference>
<name>A0A2A2KLV5_9BILA</name>
<dbReference type="AlphaFoldDB" id="A0A2A2KLV5"/>
<dbReference type="Proteomes" id="UP000218231">
    <property type="component" value="Unassembled WGS sequence"/>
</dbReference>
<evidence type="ECO:0000313" key="3">
    <source>
        <dbReference type="Proteomes" id="UP000218231"/>
    </source>
</evidence>
<feature type="region of interest" description="Disordered" evidence="1">
    <location>
        <begin position="71"/>
        <end position="99"/>
    </location>
</feature>
<protein>
    <submittedName>
        <fullName evidence="2">Uncharacterized protein</fullName>
    </submittedName>
</protein>
<accession>A0A2A2KLV5</accession>
<proteinExistence type="predicted"/>
<keyword evidence="3" id="KW-1185">Reference proteome</keyword>
<reference evidence="2 3" key="1">
    <citation type="journal article" date="2017" name="Curr. Biol.">
        <title>Genome architecture and evolution of a unichromosomal asexual nematode.</title>
        <authorList>
            <person name="Fradin H."/>
            <person name="Zegar C."/>
            <person name="Gutwein M."/>
            <person name="Lucas J."/>
            <person name="Kovtun M."/>
            <person name="Corcoran D."/>
            <person name="Baugh L.R."/>
            <person name="Kiontke K."/>
            <person name="Gunsalus K."/>
            <person name="Fitch D.H."/>
            <person name="Piano F."/>
        </authorList>
    </citation>
    <scope>NUCLEOTIDE SEQUENCE [LARGE SCALE GENOMIC DNA]</scope>
    <source>
        <strain evidence="2">PF1309</strain>
    </source>
</reference>